<feature type="compositionally biased region" description="Basic and acidic residues" evidence="1">
    <location>
        <begin position="665"/>
        <end position="680"/>
    </location>
</feature>
<feature type="region of interest" description="Disordered" evidence="1">
    <location>
        <begin position="216"/>
        <end position="239"/>
    </location>
</feature>
<feature type="compositionally biased region" description="Polar residues" evidence="1">
    <location>
        <begin position="216"/>
        <end position="232"/>
    </location>
</feature>
<keyword evidence="3" id="KW-1185">Reference proteome</keyword>
<feature type="region of interest" description="Disordered" evidence="1">
    <location>
        <begin position="92"/>
        <end position="123"/>
    </location>
</feature>
<evidence type="ECO:0000313" key="2">
    <source>
        <dbReference type="EMBL" id="PPJ49827.1"/>
    </source>
</evidence>
<sequence length="878" mass="94909">MALNAVAQGMNSTVPSPAEEEAFYNKLLGLAGTVVSGKHAHFKLPPAAVEQIKASLASLHAPAPGAQQIAAESSLANGIAYSANASTTNTQQYSTSAAPSLPGLPGLHTSHTPFVNGAPPSLTKATSSGLDPIFLEKSAVLIKAENQHKRQHIERDLQAQVAQGKRPGRDEGAEAPSLDMGSILAAAAAREPHVSGLKNCGRVGSEASSFDTNDYYSSQVGSDWSSPQSASKGSDRAAGALPADLESLEGPHAQSSYAQTSASGKQPAAARHDPMTINAYSAQLRTAYEIVDDDEDEEYTPPDVPAFAGLDEDGGMEEGQIGSDDDDDYEPGEVTVDNNVPTPPQPLRQVQQYSPKVIRNHLTHIAAPQPNRVSPLAVAKGPNLGGELELVNGRPEVVNHKANNRHNPNVSRASTVSPQNGVGVNNKKRRNKKRKRDVEQNQPTGGRAKKKRDRNAAPQSPAYQETRIKDEPISPPPFASVPDVQPYGQYATRPAHYRPAEVDLVSPRHIPLPPSPYVPDPRSSGLRYEYAQLASPAVVSVASPAALRPVQRDNQDLRRVASIHYAQRPPSPTQRAYSPAPQRTVSMTYGDPRMPQAPVEVRYHDAPRADYHDPYNVRPQSPAVIPAPPPTRIVVDQYGNQYYAAEAEPAPAPPPPAYRASVAPTDRRPAPTDIGYERAPSRAATSYAQPAYERVDAGMAPPPKRRAVEEPAVQYVDANGYPVPALQYHRPEVRYMEARTSPVYQQPPQPRYDMAPPPPRPAREQTSPVYAEPTSPGYPSTRSYSVRPEAPAAPQYARHASVAPQQYARQASVAPQQFARPDAPPAPPARAMSVMPGYEQPRAYAQAPQPVRYVDQYGREIVYQTDSRPPAPPEHRYQ</sequence>
<evidence type="ECO:0000313" key="3">
    <source>
        <dbReference type="Proteomes" id="UP000237631"/>
    </source>
</evidence>
<feature type="compositionally biased region" description="Polar residues" evidence="1">
    <location>
        <begin position="405"/>
        <end position="419"/>
    </location>
</feature>
<feature type="compositionally biased region" description="Polar residues" evidence="1">
    <location>
        <begin position="253"/>
        <end position="264"/>
    </location>
</feature>
<feature type="region of interest" description="Disordered" evidence="1">
    <location>
        <begin position="294"/>
        <end position="348"/>
    </location>
</feature>
<accession>A0A2S6BQS0</accession>
<feature type="region of interest" description="Disordered" evidence="1">
    <location>
        <begin position="251"/>
        <end position="270"/>
    </location>
</feature>
<protein>
    <submittedName>
        <fullName evidence="2">Uncharacterized protein</fullName>
    </submittedName>
</protein>
<feature type="region of interest" description="Disordered" evidence="1">
    <location>
        <begin position="647"/>
        <end position="704"/>
    </location>
</feature>
<dbReference type="EMBL" id="PNEN01001798">
    <property type="protein sequence ID" value="PPJ49827.1"/>
    <property type="molecule type" value="Genomic_DNA"/>
</dbReference>
<dbReference type="OrthoDB" id="5333304at2759"/>
<proteinExistence type="predicted"/>
<reference evidence="3" key="1">
    <citation type="journal article" date="2017" name="bioRxiv">
        <title>Conservation of a gene cluster reveals novel cercosporin biosynthetic mechanisms and extends production to the genus Colletotrichum.</title>
        <authorList>
            <person name="de Jonge R."/>
            <person name="Ebert M.K."/>
            <person name="Huitt-Roehl C.R."/>
            <person name="Pal P."/>
            <person name="Suttle J.C."/>
            <person name="Spanner R.E."/>
            <person name="Neubauer J.D."/>
            <person name="Jurick W.M.II."/>
            <person name="Stott K.A."/>
            <person name="Secor G.A."/>
            <person name="Thomma B.P.H.J."/>
            <person name="Van de Peer Y."/>
            <person name="Townsend C.A."/>
            <person name="Bolton M.D."/>
        </authorList>
    </citation>
    <scope>NUCLEOTIDE SEQUENCE [LARGE SCALE GENOMIC DNA]</scope>
    <source>
        <strain evidence="3">CBS538.71</strain>
    </source>
</reference>
<dbReference type="Proteomes" id="UP000237631">
    <property type="component" value="Unassembled WGS sequence"/>
</dbReference>
<feature type="region of interest" description="Disordered" evidence="1">
    <location>
        <begin position="740"/>
        <end position="850"/>
    </location>
</feature>
<dbReference type="AlphaFoldDB" id="A0A2S6BQS0"/>
<gene>
    <name evidence="2" type="ORF">CBER1_03336</name>
</gene>
<name>A0A2S6BQS0_9PEZI</name>
<evidence type="ECO:0000256" key="1">
    <source>
        <dbReference type="SAM" id="MobiDB-lite"/>
    </source>
</evidence>
<organism evidence="2 3">
    <name type="scientific">Cercospora berteroae</name>
    <dbReference type="NCBI Taxonomy" id="357750"/>
    <lineage>
        <taxon>Eukaryota</taxon>
        <taxon>Fungi</taxon>
        <taxon>Dikarya</taxon>
        <taxon>Ascomycota</taxon>
        <taxon>Pezizomycotina</taxon>
        <taxon>Dothideomycetes</taxon>
        <taxon>Dothideomycetidae</taxon>
        <taxon>Mycosphaerellales</taxon>
        <taxon>Mycosphaerellaceae</taxon>
        <taxon>Cercospora</taxon>
    </lineage>
</organism>
<feature type="region of interest" description="Disordered" evidence="1">
    <location>
        <begin position="399"/>
        <end position="479"/>
    </location>
</feature>
<feature type="compositionally biased region" description="Basic residues" evidence="1">
    <location>
        <begin position="426"/>
        <end position="435"/>
    </location>
</feature>
<comment type="caution">
    <text evidence="2">The sequence shown here is derived from an EMBL/GenBank/DDBJ whole genome shotgun (WGS) entry which is preliminary data.</text>
</comment>
<feature type="compositionally biased region" description="Pro residues" evidence="1">
    <location>
        <begin position="745"/>
        <end position="760"/>
    </location>
</feature>